<keyword evidence="7 8" id="KW-0472">Membrane</keyword>
<comment type="similarity">
    <text evidence="2 9">Belongs to the mitochondrial carrier (TC 2.A.29) family.</text>
</comment>
<dbReference type="RefSeq" id="XP_005764119.1">
    <property type="nucleotide sequence ID" value="XM_005764062.1"/>
</dbReference>
<keyword evidence="12" id="KW-1185">Reference proteome</keyword>
<dbReference type="Pfam" id="PF00153">
    <property type="entry name" value="Mito_carr"/>
    <property type="match status" value="3"/>
</dbReference>
<evidence type="ECO:0000256" key="5">
    <source>
        <dbReference type="ARBA" id="ARBA00022737"/>
    </source>
</evidence>
<evidence type="ECO:0000256" key="7">
    <source>
        <dbReference type="ARBA" id="ARBA00023136"/>
    </source>
</evidence>
<dbReference type="EnsemblProtists" id="EOD11690">
    <property type="protein sequence ID" value="EOD11690"/>
    <property type="gene ID" value="EMIHUDRAFT_446076"/>
</dbReference>
<dbReference type="PROSITE" id="PS51318">
    <property type="entry name" value="TAT"/>
    <property type="match status" value="1"/>
</dbReference>
<feature type="repeat" description="Solcar" evidence="8">
    <location>
        <begin position="370"/>
        <end position="475"/>
    </location>
</feature>
<dbReference type="InterPro" id="IPR023395">
    <property type="entry name" value="MCP_dom_sf"/>
</dbReference>
<proteinExistence type="inferred from homology"/>
<keyword evidence="6" id="KW-1133">Transmembrane helix</keyword>
<dbReference type="HOGENOM" id="CLU_570415_0_0_1"/>
<dbReference type="RefSeq" id="XP_005769215.1">
    <property type="nucleotide sequence ID" value="XM_005769158.1"/>
</dbReference>
<evidence type="ECO:0000256" key="9">
    <source>
        <dbReference type="RuleBase" id="RU000488"/>
    </source>
</evidence>
<evidence type="ECO:0000313" key="11">
    <source>
        <dbReference type="EnsemblProtists" id="EOD16786"/>
    </source>
</evidence>
<dbReference type="PaxDb" id="2903-EOD11690"/>
<feature type="chain" id="PRO_5044053530" description="Mitochondrial carrier protein" evidence="10">
    <location>
        <begin position="21"/>
        <end position="479"/>
    </location>
</feature>
<evidence type="ECO:0008006" key="13">
    <source>
        <dbReference type="Google" id="ProtNLM"/>
    </source>
</evidence>
<reference evidence="11" key="2">
    <citation type="submission" date="2024-10" db="UniProtKB">
        <authorList>
            <consortium name="EnsemblProtists"/>
        </authorList>
    </citation>
    <scope>IDENTIFICATION</scope>
</reference>
<dbReference type="AlphaFoldDB" id="A0A0D3IZV1"/>
<comment type="subcellular location">
    <subcellularLocation>
        <location evidence="1">Membrane</location>
        <topology evidence="1">Multi-pass membrane protein</topology>
    </subcellularLocation>
</comment>
<dbReference type="Proteomes" id="UP000013827">
    <property type="component" value="Unassembled WGS sequence"/>
</dbReference>
<keyword evidence="3 9" id="KW-0813">Transport</keyword>
<dbReference type="InterPro" id="IPR018108">
    <property type="entry name" value="MCP_transmembrane"/>
</dbReference>
<feature type="signal peptide" evidence="10">
    <location>
        <begin position="1"/>
        <end position="20"/>
    </location>
</feature>
<dbReference type="eggNOG" id="KOG0768">
    <property type="taxonomic scope" value="Eukaryota"/>
</dbReference>
<accession>A0A0D3IZV1</accession>
<evidence type="ECO:0000256" key="1">
    <source>
        <dbReference type="ARBA" id="ARBA00004141"/>
    </source>
</evidence>
<evidence type="ECO:0000256" key="8">
    <source>
        <dbReference type="PROSITE-ProRule" id="PRU00282"/>
    </source>
</evidence>
<dbReference type="GeneID" id="17262946"/>
<feature type="repeat" description="Solcar" evidence="8">
    <location>
        <begin position="172"/>
        <end position="267"/>
    </location>
</feature>
<organism evidence="11 12">
    <name type="scientific">Emiliania huxleyi (strain CCMP1516)</name>
    <dbReference type="NCBI Taxonomy" id="280463"/>
    <lineage>
        <taxon>Eukaryota</taxon>
        <taxon>Haptista</taxon>
        <taxon>Haptophyta</taxon>
        <taxon>Prymnesiophyceae</taxon>
        <taxon>Isochrysidales</taxon>
        <taxon>Noelaerhabdaceae</taxon>
        <taxon>Emiliania</taxon>
    </lineage>
</organism>
<protein>
    <recommendedName>
        <fullName evidence="13">Mitochondrial carrier protein</fullName>
    </recommendedName>
</protein>
<evidence type="ECO:0000256" key="2">
    <source>
        <dbReference type="ARBA" id="ARBA00006375"/>
    </source>
</evidence>
<dbReference type="KEGG" id="ehx:EMIHUDRAFT_436469"/>
<dbReference type="GO" id="GO:0016020">
    <property type="term" value="C:membrane"/>
    <property type="evidence" value="ECO:0007669"/>
    <property type="project" value="UniProtKB-SubCell"/>
</dbReference>
<sequence>MSILATACALLLALAPPTEPRSRPVVLSRRQLLPALGAAAAAASAAAPRPASAAFGPAGAAVTSVPDVLRINVEEWLALPADKALQRIGTLSVERLQVVSEELETALADASSGTLGDLIKRLEDDVADYNSTSTYAELQRARERAERAKAAVVLSRQLREQEKLLQQLDAQPPWVVYGAAALASLGSTLVMHPIDTLKTRQIAGAAGADGDAARSAAAPARAAAAAVAAEPEPLSIGELYVGLLPNIVKEAPSSALYLGIYELAKGLLLQGGLAATPLLAYLLAGAAGEFVGSLIRAPAEATKARLQSGLASSTGDALGQVLLSGEGRSRTLTAWSSSLLRDVPMGAVQIAVFELLKAYLVASPSFGSFNGLPAEAAFGAIGGLIGAVITTPADVVTTRIMTRGGEGGGGGGASKGGRARAVAHSADEEGPLGVAKAILAEDGPAGFFVGVGSRGLYWAPAIGIFLSLYCSLRQAALSL</sequence>
<reference evidence="12" key="1">
    <citation type="journal article" date="2013" name="Nature">
        <title>Pan genome of the phytoplankton Emiliania underpins its global distribution.</title>
        <authorList>
            <person name="Read B.A."/>
            <person name="Kegel J."/>
            <person name="Klute M.J."/>
            <person name="Kuo A."/>
            <person name="Lefebvre S.C."/>
            <person name="Maumus F."/>
            <person name="Mayer C."/>
            <person name="Miller J."/>
            <person name="Monier A."/>
            <person name="Salamov A."/>
            <person name="Young J."/>
            <person name="Aguilar M."/>
            <person name="Claverie J.M."/>
            <person name="Frickenhaus S."/>
            <person name="Gonzalez K."/>
            <person name="Herman E.K."/>
            <person name="Lin Y.C."/>
            <person name="Napier J."/>
            <person name="Ogata H."/>
            <person name="Sarno A.F."/>
            <person name="Shmutz J."/>
            <person name="Schroeder D."/>
            <person name="de Vargas C."/>
            <person name="Verret F."/>
            <person name="von Dassow P."/>
            <person name="Valentin K."/>
            <person name="Van de Peer Y."/>
            <person name="Wheeler G."/>
            <person name="Dacks J.B."/>
            <person name="Delwiche C.F."/>
            <person name="Dyhrman S.T."/>
            <person name="Glockner G."/>
            <person name="John U."/>
            <person name="Richards T."/>
            <person name="Worden A.Z."/>
            <person name="Zhang X."/>
            <person name="Grigoriev I.V."/>
            <person name="Allen A.E."/>
            <person name="Bidle K."/>
            <person name="Borodovsky M."/>
            <person name="Bowler C."/>
            <person name="Brownlee C."/>
            <person name="Cock J.M."/>
            <person name="Elias M."/>
            <person name="Gladyshev V.N."/>
            <person name="Groth M."/>
            <person name="Guda C."/>
            <person name="Hadaegh A."/>
            <person name="Iglesias-Rodriguez M.D."/>
            <person name="Jenkins J."/>
            <person name="Jones B.M."/>
            <person name="Lawson T."/>
            <person name="Leese F."/>
            <person name="Lindquist E."/>
            <person name="Lobanov A."/>
            <person name="Lomsadze A."/>
            <person name="Malik S.B."/>
            <person name="Marsh M.E."/>
            <person name="Mackinder L."/>
            <person name="Mock T."/>
            <person name="Mueller-Roeber B."/>
            <person name="Pagarete A."/>
            <person name="Parker M."/>
            <person name="Probert I."/>
            <person name="Quesneville H."/>
            <person name="Raines C."/>
            <person name="Rensing S.A."/>
            <person name="Riano-Pachon D.M."/>
            <person name="Richier S."/>
            <person name="Rokitta S."/>
            <person name="Shiraiwa Y."/>
            <person name="Soanes D.M."/>
            <person name="van der Giezen M."/>
            <person name="Wahlund T.M."/>
            <person name="Williams B."/>
            <person name="Wilson W."/>
            <person name="Wolfe G."/>
            <person name="Wurch L.L."/>
        </authorList>
    </citation>
    <scope>NUCLEOTIDE SEQUENCE</scope>
</reference>
<keyword evidence="5" id="KW-0677">Repeat</keyword>
<dbReference type="SUPFAM" id="SSF103506">
    <property type="entry name" value="Mitochondrial carrier"/>
    <property type="match status" value="1"/>
</dbReference>
<dbReference type="PANTHER" id="PTHR45667">
    <property type="entry name" value="S-ADENOSYLMETHIONINE MITOCHONDRIAL CARRIER PROTEIN"/>
    <property type="match status" value="1"/>
</dbReference>
<feature type="repeat" description="Solcar" evidence="8">
    <location>
        <begin position="276"/>
        <end position="359"/>
    </location>
</feature>
<name>A0A0D3IZV1_EMIH1</name>
<dbReference type="EnsemblProtists" id="EOD16786">
    <property type="protein sequence ID" value="EOD16786"/>
    <property type="gene ID" value="EMIHUDRAFT_436469"/>
</dbReference>
<dbReference type="OMA" id="YTETDAY"/>
<dbReference type="KEGG" id="ehx:EMIHUDRAFT_446076"/>
<dbReference type="PROSITE" id="PS50920">
    <property type="entry name" value="SOLCAR"/>
    <property type="match status" value="3"/>
</dbReference>
<evidence type="ECO:0000256" key="10">
    <source>
        <dbReference type="SAM" id="SignalP"/>
    </source>
</evidence>
<evidence type="ECO:0000256" key="6">
    <source>
        <dbReference type="ARBA" id="ARBA00022989"/>
    </source>
</evidence>
<keyword evidence="10" id="KW-0732">Signal</keyword>
<dbReference type="Gene3D" id="1.50.40.10">
    <property type="entry name" value="Mitochondrial carrier domain"/>
    <property type="match status" value="1"/>
</dbReference>
<keyword evidence="4 8" id="KW-0812">Transmembrane</keyword>
<evidence type="ECO:0000256" key="4">
    <source>
        <dbReference type="ARBA" id="ARBA00022692"/>
    </source>
</evidence>
<evidence type="ECO:0000256" key="3">
    <source>
        <dbReference type="ARBA" id="ARBA00022448"/>
    </source>
</evidence>
<dbReference type="GeneID" id="17257839"/>
<evidence type="ECO:0000313" key="12">
    <source>
        <dbReference type="Proteomes" id="UP000013827"/>
    </source>
</evidence>
<dbReference type="InterPro" id="IPR006311">
    <property type="entry name" value="TAT_signal"/>
</dbReference>